<accession>A0A0F3MKD8</accession>
<dbReference type="Gene3D" id="3.10.300.10">
    <property type="entry name" value="Methylpurine-DNA glycosylase (MPG)"/>
    <property type="match status" value="2"/>
</dbReference>
<proteinExistence type="inferred from homology"/>
<dbReference type="GO" id="GO:0006284">
    <property type="term" value="P:base-excision repair"/>
    <property type="evidence" value="ECO:0007669"/>
    <property type="project" value="InterPro"/>
</dbReference>
<gene>
    <name evidence="6" type="ORF">OCHUTO_0667</name>
</gene>
<keyword evidence="3 5" id="KW-0378">Hydrolase</keyword>
<sequence length="180" mass="20253">MILGRNFFLQDTNIVSANLIGKLLCYKNFQGVITETESYIGQDDPACHAAKGITKRTQIMFGQAGFSYVYFIYGKYYCLNIVTEALGFPAATLIRGIKLICPPYIHLNGPGKLCQFLGINLTHNAIDITLSKELYIRDIGCKLNYMSTARIGISKGLDKMWRYVATDEIFFQTCSYIARV</sequence>
<dbReference type="PANTHER" id="PTHR10429">
    <property type="entry name" value="DNA-3-METHYLADENINE GLYCOSYLASE"/>
    <property type="match status" value="1"/>
</dbReference>
<dbReference type="NCBIfam" id="TIGR00567">
    <property type="entry name" value="3mg"/>
    <property type="match status" value="1"/>
</dbReference>
<keyword evidence="6" id="KW-0326">Glycosidase</keyword>
<dbReference type="EMBL" id="LANP01000015">
    <property type="protein sequence ID" value="KJV55942.1"/>
    <property type="molecule type" value="Genomic_DNA"/>
</dbReference>
<protein>
    <recommendedName>
        <fullName evidence="5">Putative 3-methyladenine DNA glycosylase</fullName>
        <ecNumber evidence="5">3.2.2.-</ecNumber>
    </recommendedName>
</protein>
<dbReference type="RefSeq" id="WP_045797327.1">
    <property type="nucleotide sequence ID" value="NZ_LANP01000015.1"/>
</dbReference>
<dbReference type="HAMAP" id="MF_00527">
    <property type="entry name" value="3MGH"/>
    <property type="match status" value="1"/>
</dbReference>
<dbReference type="SUPFAM" id="SSF50486">
    <property type="entry name" value="FMT C-terminal domain-like"/>
    <property type="match status" value="1"/>
</dbReference>
<dbReference type="InterPro" id="IPR011034">
    <property type="entry name" value="Formyl_transferase-like_C_sf"/>
</dbReference>
<name>A0A0F3MKD8_9RICK</name>
<dbReference type="AlphaFoldDB" id="A0A0F3MKD8"/>
<dbReference type="EC" id="3.2.2.-" evidence="5"/>
<dbReference type="InterPro" id="IPR036995">
    <property type="entry name" value="MPG_sf"/>
</dbReference>
<dbReference type="GO" id="GO:0003905">
    <property type="term" value="F:alkylbase DNA N-glycosylase activity"/>
    <property type="evidence" value="ECO:0007669"/>
    <property type="project" value="InterPro"/>
</dbReference>
<keyword evidence="2 5" id="KW-0227">DNA damage</keyword>
<dbReference type="CDD" id="cd00540">
    <property type="entry name" value="AAG"/>
    <property type="match status" value="1"/>
</dbReference>
<dbReference type="STRING" id="1359168.OCHUTO_0667"/>
<evidence type="ECO:0000256" key="4">
    <source>
        <dbReference type="ARBA" id="ARBA00023204"/>
    </source>
</evidence>
<evidence type="ECO:0000313" key="7">
    <source>
        <dbReference type="Proteomes" id="UP000033616"/>
    </source>
</evidence>
<dbReference type="NCBIfam" id="NF002004">
    <property type="entry name" value="PRK00802.1-4"/>
    <property type="match status" value="1"/>
</dbReference>
<comment type="caution">
    <text evidence="6">The sequence shown here is derived from an EMBL/GenBank/DDBJ whole genome shotgun (WGS) entry which is preliminary data.</text>
</comment>
<dbReference type="GO" id="GO:0003677">
    <property type="term" value="F:DNA binding"/>
    <property type="evidence" value="ECO:0007669"/>
    <property type="project" value="InterPro"/>
</dbReference>
<dbReference type="InterPro" id="IPR003180">
    <property type="entry name" value="MPG"/>
</dbReference>
<evidence type="ECO:0000256" key="5">
    <source>
        <dbReference type="HAMAP-Rule" id="MF_00527"/>
    </source>
</evidence>
<dbReference type="Pfam" id="PF02245">
    <property type="entry name" value="Pur_DNA_glyco"/>
    <property type="match status" value="1"/>
</dbReference>
<evidence type="ECO:0000256" key="1">
    <source>
        <dbReference type="ARBA" id="ARBA00009232"/>
    </source>
</evidence>
<organism evidence="6 7">
    <name type="scientific">Orientia chuto str. Dubai</name>
    <dbReference type="NCBI Taxonomy" id="1359168"/>
    <lineage>
        <taxon>Bacteria</taxon>
        <taxon>Pseudomonadati</taxon>
        <taxon>Pseudomonadota</taxon>
        <taxon>Alphaproteobacteria</taxon>
        <taxon>Rickettsiales</taxon>
        <taxon>Rickettsiaceae</taxon>
        <taxon>Rickettsieae</taxon>
        <taxon>Orientia</taxon>
    </lineage>
</organism>
<evidence type="ECO:0000256" key="2">
    <source>
        <dbReference type="ARBA" id="ARBA00022763"/>
    </source>
</evidence>
<dbReference type="PANTHER" id="PTHR10429:SF0">
    <property type="entry name" value="DNA-3-METHYLADENINE GLYCOSYLASE"/>
    <property type="match status" value="1"/>
</dbReference>
<keyword evidence="7" id="KW-1185">Reference proteome</keyword>
<dbReference type="Proteomes" id="UP000033616">
    <property type="component" value="Unassembled WGS sequence"/>
</dbReference>
<dbReference type="OrthoDB" id="9794313at2"/>
<dbReference type="PATRIC" id="fig|1359168.3.peg.276"/>
<evidence type="ECO:0000256" key="3">
    <source>
        <dbReference type="ARBA" id="ARBA00022801"/>
    </source>
</evidence>
<evidence type="ECO:0000313" key="6">
    <source>
        <dbReference type="EMBL" id="KJV55942.1"/>
    </source>
</evidence>
<comment type="similarity">
    <text evidence="1 5">Belongs to the DNA glycosylase MPG family.</text>
</comment>
<keyword evidence="4 5" id="KW-0234">DNA repair</keyword>
<reference evidence="6 7" key="1">
    <citation type="submission" date="2015-02" db="EMBL/GenBank/DDBJ databases">
        <title>Genome Sequencing of Rickettsiales.</title>
        <authorList>
            <person name="Daugherty S.C."/>
            <person name="Su Q."/>
            <person name="Abolude K."/>
            <person name="Beier-Sexton M."/>
            <person name="Carlyon J.A."/>
            <person name="Carter R."/>
            <person name="Day N.P."/>
            <person name="Dumler S.J."/>
            <person name="Dyachenko V."/>
            <person name="Godinez A."/>
            <person name="Kurtti T.J."/>
            <person name="Lichay M."/>
            <person name="Mullins K.E."/>
            <person name="Ott S."/>
            <person name="Pappas-Brown V."/>
            <person name="Paris D.H."/>
            <person name="Patel P."/>
            <person name="Richards A.L."/>
            <person name="Sadzewicz L."/>
            <person name="Sears K."/>
            <person name="Seidman D."/>
            <person name="Sengamalay N."/>
            <person name="Stenos J."/>
            <person name="Tallon L.J."/>
            <person name="Vincent G."/>
            <person name="Fraser C.M."/>
            <person name="Munderloh U."/>
            <person name="Dunning-Hotopp J.C."/>
        </authorList>
    </citation>
    <scope>NUCLEOTIDE SEQUENCE [LARGE SCALE GENOMIC DNA]</scope>
    <source>
        <strain evidence="6 7">Fuller</strain>
    </source>
</reference>